<gene>
    <name evidence="2" type="ORF">GCM10009416_06240</name>
</gene>
<dbReference type="InterPro" id="IPR029032">
    <property type="entry name" value="AhpD-like"/>
</dbReference>
<dbReference type="RefSeq" id="WP_343893692.1">
    <property type="nucleotide sequence ID" value="NZ_BAAAFZ010000008.1"/>
</dbReference>
<reference evidence="2 3" key="1">
    <citation type="journal article" date="2019" name="Int. J. Syst. Evol. Microbiol.">
        <title>The Global Catalogue of Microorganisms (GCM) 10K type strain sequencing project: providing services to taxonomists for standard genome sequencing and annotation.</title>
        <authorList>
            <consortium name="The Broad Institute Genomics Platform"/>
            <consortium name="The Broad Institute Genome Sequencing Center for Infectious Disease"/>
            <person name="Wu L."/>
            <person name="Ma J."/>
        </authorList>
    </citation>
    <scope>NUCLEOTIDE SEQUENCE [LARGE SCALE GENOMIC DNA]</scope>
    <source>
        <strain evidence="2 3">JCM 9933</strain>
    </source>
</reference>
<dbReference type="Gene3D" id="1.20.1290.10">
    <property type="entry name" value="AhpD-like"/>
    <property type="match status" value="1"/>
</dbReference>
<comment type="caution">
    <text evidence="2">The sequence shown here is derived from an EMBL/GenBank/DDBJ whole genome shotgun (WGS) entry which is preliminary data.</text>
</comment>
<evidence type="ECO:0000313" key="2">
    <source>
        <dbReference type="EMBL" id="GAA0570456.1"/>
    </source>
</evidence>
<feature type="compositionally biased region" description="Low complexity" evidence="1">
    <location>
        <begin position="131"/>
        <end position="155"/>
    </location>
</feature>
<name>A0ABN1ENP5_9PROT</name>
<protein>
    <submittedName>
        <fullName evidence="2">Uncharacterized protein</fullName>
    </submittedName>
</protein>
<keyword evidence="3" id="KW-1185">Reference proteome</keyword>
<evidence type="ECO:0000256" key="1">
    <source>
        <dbReference type="SAM" id="MobiDB-lite"/>
    </source>
</evidence>
<proteinExistence type="predicted"/>
<evidence type="ECO:0000313" key="3">
    <source>
        <dbReference type="Proteomes" id="UP001501588"/>
    </source>
</evidence>
<dbReference type="Proteomes" id="UP001501588">
    <property type="component" value="Unassembled WGS sequence"/>
</dbReference>
<sequence length="284" mass="29166">MTAAAVLPEVPEAEAPPETAAIYAGLREAVGVPIVNLIWRHFATLPGVLPWAWEATRGIIGSDSVAEGAERMAALVRAAPDLGLSAIGPALRALPAEEQARVAGVVRVYNRGNRVNLQVLSAVRRLIASGPPAGGARPARPGGEAAAPPVAAASVPPLPRMDGLPDAARAEVSALAALHDPSDPVVPSLYRHLALWPELLPPLREALAPRFAEGRIAALRDSLLGVAEGSAAALLPRLAPPGPFPAEHRDAVLRVLAVFPGKLIAEMAAVGLALDAELSGAGRS</sequence>
<organism evidence="2 3">
    <name type="scientific">Craurococcus roseus</name>
    <dbReference type="NCBI Taxonomy" id="77585"/>
    <lineage>
        <taxon>Bacteria</taxon>
        <taxon>Pseudomonadati</taxon>
        <taxon>Pseudomonadota</taxon>
        <taxon>Alphaproteobacteria</taxon>
        <taxon>Acetobacterales</taxon>
        <taxon>Acetobacteraceae</taxon>
        <taxon>Craurococcus</taxon>
    </lineage>
</organism>
<feature type="region of interest" description="Disordered" evidence="1">
    <location>
        <begin position="131"/>
        <end position="158"/>
    </location>
</feature>
<accession>A0ABN1ENP5</accession>
<dbReference type="EMBL" id="BAAAFZ010000008">
    <property type="protein sequence ID" value="GAA0570456.1"/>
    <property type="molecule type" value="Genomic_DNA"/>
</dbReference>